<dbReference type="PANTHER" id="PTHR47160:SF5">
    <property type="entry name" value="MULE TRANSPOSASE DOMAIN-CONTAINING PROTEIN"/>
    <property type="match status" value="1"/>
</dbReference>
<evidence type="ECO:0000313" key="3">
    <source>
        <dbReference type="Proteomes" id="UP000018817"/>
    </source>
</evidence>
<dbReference type="PANTHER" id="PTHR47160">
    <property type="entry name" value="PUTATIVE-RELATED"/>
    <property type="match status" value="1"/>
</dbReference>
<evidence type="ECO:0000313" key="2">
    <source>
        <dbReference type="EMBL" id="ETN18964.1"/>
    </source>
</evidence>
<protein>
    <recommendedName>
        <fullName evidence="1">MULE transposase domain-containing protein</fullName>
    </recommendedName>
</protein>
<gene>
    <name evidence="2" type="ORF">PPTG_21379</name>
</gene>
<name>W2R2N8_PHYN3</name>
<dbReference type="OMA" id="NKWTIRR"/>
<sequence>MEHKNFTYSVKSRYNGTVYYICSHFRSASCPARLIVKSSGSIEEVGEHACVRESETVIEATEEMREVLEALATTDMSVAPSAVWKAAIRHLHRKHGENTSLRYLPRHRAVSFVKNVRKELTGGDVFRAIELEPTVFVSPDDERPFLQFHYVYAHAGVIKRMIGFAHPDLLRLLKYPKNPLFVDCTFKVCPKPFAQLAVVMSYDPAFELYLPIFYVLLPDKYQDTYWHLLDNVIMQCDLQVEPRYVTCDFELGLVNAVRQQFAGVPIVGCLFHWKQALRRKLIDLRIPKETVSHVMTSGAIDVLTVIPIDEIAEKGIPFVRSRVDESGHRVKWDTFWRYFKRTWMRTYDPALWNVNAISETMDIVNRTNNALERFNRDLNESFSSAHPNLLPFMAVIKQKSKDHVELIEDIRHHRQEAPPHGNLITVEIPAAYRAFCEQQEQE</sequence>
<dbReference type="EMBL" id="KI669565">
    <property type="protein sequence ID" value="ETN18964.1"/>
    <property type="molecule type" value="Genomic_DNA"/>
</dbReference>
<dbReference type="VEuPathDB" id="FungiDB:PPTG_21379"/>
<dbReference type="OrthoDB" id="89132at2759"/>
<reference evidence="2 3" key="2">
    <citation type="submission" date="2013-11" db="EMBL/GenBank/DDBJ databases">
        <title>The Genome Sequence of Phytophthora parasitica INRA-310.</title>
        <authorList>
            <consortium name="The Broad Institute Genomics Platform"/>
            <person name="Russ C."/>
            <person name="Tyler B."/>
            <person name="Panabieres F."/>
            <person name="Shan W."/>
            <person name="Tripathy S."/>
            <person name="Grunwald N."/>
            <person name="Machado M."/>
            <person name="Johnson C.S."/>
            <person name="Arredondo F."/>
            <person name="Hong C."/>
            <person name="Coffey M."/>
            <person name="Young S.K."/>
            <person name="Zeng Q."/>
            <person name="Gargeya S."/>
            <person name="Fitzgerald M."/>
            <person name="Abouelleil A."/>
            <person name="Alvarado L."/>
            <person name="Chapman S.B."/>
            <person name="Gainer-Dewar J."/>
            <person name="Goldberg J."/>
            <person name="Griggs A."/>
            <person name="Gujja S."/>
            <person name="Hansen M."/>
            <person name="Howarth C."/>
            <person name="Imamovic A."/>
            <person name="Ireland A."/>
            <person name="Larimer J."/>
            <person name="McCowan C."/>
            <person name="Murphy C."/>
            <person name="Pearson M."/>
            <person name="Poon T.W."/>
            <person name="Priest M."/>
            <person name="Roberts A."/>
            <person name="Saif S."/>
            <person name="Shea T."/>
            <person name="Sykes S."/>
            <person name="Wortman J."/>
            <person name="Nusbaum C."/>
            <person name="Birren B."/>
        </authorList>
    </citation>
    <scope>NUCLEOTIDE SEQUENCE [LARGE SCALE GENOMIC DNA]</scope>
    <source>
        <strain evidence="2 3">INRA-310</strain>
    </source>
</reference>
<reference evidence="3" key="1">
    <citation type="submission" date="2011-12" db="EMBL/GenBank/DDBJ databases">
        <authorList>
            <consortium name="The Broad Institute Genome Sequencing Platform"/>
            <person name="Russ C."/>
            <person name="Tyler B."/>
            <person name="Panabieres F."/>
            <person name="Shan W."/>
            <person name="Tripathy S."/>
            <person name="Grunwald N."/>
            <person name="Machado M."/>
            <person name="Young S.K."/>
            <person name="Zeng Q."/>
            <person name="Gargeya S."/>
            <person name="Fitzgerald M."/>
            <person name="Haas B."/>
            <person name="Abouelleil A."/>
            <person name="Alvarado L."/>
            <person name="Arachchi H.M."/>
            <person name="Berlin A."/>
            <person name="Chapman S.B."/>
            <person name="Gearin G."/>
            <person name="Goldberg J."/>
            <person name="Griggs A."/>
            <person name="Gujja S."/>
            <person name="Hansen M."/>
            <person name="Heiman D."/>
            <person name="Howarth C."/>
            <person name="Larimer J."/>
            <person name="Lui A."/>
            <person name="MacDonald P.J.P."/>
            <person name="McCowen C."/>
            <person name="Montmayeur A."/>
            <person name="Murphy C."/>
            <person name="Neiman D."/>
            <person name="Pearson M."/>
            <person name="Priest M."/>
            <person name="Roberts A."/>
            <person name="Saif S."/>
            <person name="Shea T."/>
            <person name="Sisk P."/>
            <person name="Stolte C."/>
            <person name="Sykes S."/>
            <person name="Wortman J."/>
            <person name="Nusbaum C."/>
            <person name="Birren B."/>
        </authorList>
    </citation>
    <scope>NUCLEOTIDE SEQUENCE [LARGE SCALE GENOMIC DNA]</scope>
    <source>
        <strain evidence="3">INRA-310</strain>
    </source>
</reference>
<dbReference type="Pfam" id="PF10551">
    <property type="entry name" value="MULE"/>
    <property type="match status" value="1"/>
</dbReference>
<accession>W2R2N8</accession>
<organism evidence="2 3">
    <name type="scientific">Phytophthora nicotianae (strain INRA-310)</name>
    <name type="common">Phytophthora parasitica</name>
    <dbReference type="NCBI Taxonomy" id="761204"/>
    <lineage>
        <taxon>Eukaryota</taxon>
        <taxon>Sar</taxon>
        <taxon>Stramenopiles</taxon>
        <taxon>Oomycota</taxon>
        <taxon>Peronosporomycetes</taxon>
        <taxon>Peronosporales</taxon>
        <taxon>Peronosporaceae</taxon>
        <taxon>Phytophthora</taxon>
    </lineage>
</organism>
<dbReference type="Gene3D" id="2.20.25.240">
    <property type="match status" value="1"/>
</dbReference>
<dbReference type="RefSeq" id="XP_008895637.1">
    <property type="nucleotide sequence ID" value="XM_008897389.1"/>
</dbReference>
<dbReference type="Proteomes" id="UP000018817">
    <property type="component" value="Unassembled WGS sequence"/>
</dbReference>
<dbReference type="InterPro" id="IPR018289">
    <property type="entry name" value="MULE_transposase_dom"/>
</dbReference>
<proteinExistence type="predicted"/>
<evidence type="ECO:0000259" key="1">
    <source>
        <dbReference type="Pfam" id="PF10551"/>
    </source>
</evidence>
<feature type="domain" description="MULE transposase" evidence="1">
    <location>
        <begin position="181"/>
        <end position="274"/>
    </location>
</feature>
<dbReference type="AlphaFoldDB" id="W2R2N8"/>
<dbReference type="GeneID" id="20189978"/>